<organism evidence="1 2">
    <name type="scientific">Desulfobulbus oralis</name>
    <dbReference type="NCBI Taxonomy" id="1986146"/>
    <lineage>
        <taxon>Bacteria</taxon>
        <taxon>Pseudomonadati</taxon>
        <taxon>Thermodesulfobacteriota</taxon>
        <taxon>Desulfobulbia</taxon>
        <taxon>Desulfobulbales</taxon>
        <taxon>Desulfobulbaceae</taxon>
        <taxon>Desulfobulbus</taxon>
    </lineage>
</organism>
<dbReference type="RefSeq" id="WP_104936644.1">
    <property type="nucleotide sequence ID" value="NZ_CP021255.1"/>
</dbReference>
<dbReference type="Proteomes" id="UP000239867">
    <property type="component" value="Chromosome"/>
</dbReference>
<evidence type="ECO:0000313" key="1">
    <source>
        <dbReference type="EMBL" id="AVD71379.1"/>
    </source>
</evidence>
<reference evidence="1 2" key="1">
    <citation type="journal article" date="2018" name="MBio">
        <title>Insights into the evolution of host association through the isolation and characterization of a novel human periodontal pathobiont, Desulfobulbus oralis.</title>
        <authorList>
            <person name="Cross K.L."/>
            <person name="Chirania P."/>
            <person name="Xiong W."/>
            <person name="Beall C.J."/>
            <person name="Elkins J.G."/>
            <person name="Giannone R.J."/>
            <person name="Griffen A.L."/>
            <person name="Guss A.M."/>
            <person name="Hettich R.L."/>
            <person name="Joshi S.S."/>
            <person name="Mokrzan E.M."/>
            <person name="Martin R.K."/>
            <person name="Zhulin I.B."/>
            <person name="Leys E.J."/>
            <person name="Podar M."/>
        </authorList>
    </citation>
    <scope>NUCLEOTIDE SEQUENCE [LARGE SCALE GENOMIC DNA]</scope>
    <source>
        <strain evidence="1 2">ORNL</strain>
    </source>
</reference>
<protein>
    <submittedName>
        <fullName evidence="1">Uncharacterized protein</fullName>
    </submittedName>
</protein>
<gene>
    <name evidence="1" type="ORF">CAY53_07795</name>
</gene>
<dbReference type="AlphaFoldDB" id="A0A2L1GNY1"/>
<accession>A0A2L1GNY1</accession>
<keyword evidence="2" id="KW-1185">Reference proteome</keyword>
<dbReference type="KEGG" id="deo:CAY53_07795"/>
<dbReference type="EMBL" id="CP021255">
    <property type="protein sequence ID" value="AVD71379.1"/>
    <property type="molecule type" value="Genomic_DNA"/>
</dbReference>
<proteinExistence type="predicted"/>
<sequence length="105" mass="11011">MSIVKIVVADVVYTGAPLGKATSPEELERQAEALAGLKGSIISAWVSAQYPDAELYADVAIYTGSGPERPRPLEVFAYDENGALNEAASQTLQTALTEALSKALA</sequence>
<evidence type="ECO:0000313" key="2">
    <source>
        <dbReference type="Proteomes" id="UP000239867"/>
    </source>
</evidence>
<name>A0A2L1GNY1_9BACT</name>